<dbReference type="Gene3D" id="1.10.150.210">
    <property type="entry name" value="Phosphoserine phosphatase, domain 2"/>
    <property type="match status" value="1"/>
</dbReference>
<reference evidence="10" key="2">
    <citation type="journal article" date="2023" name="Infect Dis Poverty">
        <title>Chromosome-scale genome of the human blood fluke Schistosoma mekongi and its implications for public health.</title>
        <authorList>
            <person name="Zhou M."/>
            <person name="Xu L."/>
            <person name="Xu D."/>
            <person name="Chen W."/>
            <person name="Khan J."/>
            <person name="Hu Y."/>
            <person name="Huang H."/>
            <person name="Wei H."/>
            <person name="Zhang Y."/>
            <person name="Chusongsang P."/>
            <person name="Tanasarnprasert K."/>
            <person name="Hu X."/>
            <person name="Limpanont Y."/>
            <person name="Lv Z."/>
        </authorList>
    </citation>
    <scope>NUCLEOTIDE SEQUENCE</scope>
    <source>
        <strain evidence="10">LV_2022a</strain>
    </source>
</reference>
<comment type="pathway">
    <text evidence="2">Amino-acid biosynthesis; L-serine biosynthesis; L-serine from 3-phospho-D-glycerate: step 3/3.</text>
</comment>
<dbReference type="InterPro" id="IPR023214">
    <property type="entry name" value="HAD_sf"/>
</dbReference>
<comment type="caution">
    <text evidence="10">The sequence shown here is derived from an EMBL/GenBank/DDBJ whole genome shotgun (WGS) entry which is preliminary data.</text>
</comment>
<dbReference type="GO" id="GO:0006564">
    <property type="term" value="P:L-serine biosynthetic process"/>
    <property type="evidence" value="ECO:0007669"/>
    <property type="project" value="UniProtKB-KW"/>
</dbReference>
<evidence type="ECO:0000256" key="6">
    <source>
        <dbReference type="ARBA" id="ARBA00022723"/>
    </source>
</evidence>
<evidence type="ECO:0000256" key="9">
    <source>
        <dbReference type="ARBA" id="ARBA00023299"/>
    </source>
</evidence>
<dbReference type="InterPro" id="IPR050582">
    <property type="entry name" value="HAD-like_SerB"/>
</dbReference>
<evidence type="ECO:0000313" key="11">
    <source>
        <dbReference type="Proteomes" id="UP001292079"/>
    </source>
</evidence>
<evidence type="ECO:0000256" key="3">
    <source>
        <dbReference type="ARBA" id="ARBA00012640"/>
    </source>
</evidence>
<evidence type="ECO:0000256" key="4">
    <source>
        <dbReference type="ARBA" id="ARBA00015196"/>
    </source>
</evidence>
<keyword evidence="8" id="KW-0460">Magnesium</keyword>
<accession>A0AAE1ZC39</accession>
<dbReference type="PANTHER" id="PTHR43344:SF2">
    <property type="entry name" value="PHOSPHOSERINE PHOSPHATASE"/>
    <property type="match status" value="1"/>
</dbReference>
<keyword evidence="7" id="KW-0378">Hydrolase</keyword>
<gene>
    <name evidence="10" type="ORF">MN116_004883</name>
</gene>
<dbReference type="GO" id="GO:0036424">
    <property type="term" value="F:L-phosphoserine phosphatase activity"/>
    <property type="evidence" value="ECO:0007669"/>
    <property type="project" value="TreeGrafter"/>
</dbReference>
<keyword evidence="6" id="KW-0479">Metal-binding</keyword>
<reference evidence="10" key="1">
    <citation type="submission" date="2022-04" db="EMBL/GenBank/DDBJ databases">
        <authorList>
            <person name="Xu L."/>
            <person name="Lv Z."/>
        </authorList>
    </citation>
    <scope>NUCLEOTIDE SEQUENCE</scope>
    <source>
        <strain evidence="10">LV_2022a</strain>
    </source>
</reference>
<sequence length="223" mass="24684">MSADWSSIKCICLDVDSTVCVDEGLDELGNYLGVGDTIKRLTEMAMNGELDFTEALEARLLVMNLNEQKLNAFIDIHPVNLTPGIENLIQQFKENGIDFYLVSGGLYPIVNRVARKLSIPEEKIYANKLIFNDEGAYIGLDHSSPTICSNGKALIVSELMKKLHTPVMIIGDGMTDAKACPPADVFIGFGINVIRPEVKNMCHYFCTSMDELIDLLKGHKILK</sequence>
<dbReference type="PANTHER" id="PTHR43344">
    <property type="entry name" value="PHOSPHOSERINE PHOSPHATASE"/>
    <property type="match status" value="1"/>
</dbReference>
<dbReference type="Pfam" id="PF00702">
    <property type="entry name" value="Hydrolase"/>
    <property type="match status" value="1"/>
</dbReference>
<dbReference type="GO" id="GO:0000287">
    <property type="term" value="F:magnesium ion binding"/>
    <property type="evidence" value="ECO:0007669"/>
    <property type="project" value="TreeGrafter"/>
</dbReference>
<evidence type="ECO:0000256" key="7">
    <source>
        <dbReference type="ARBA" id="ARBA00022801"/>
    </source>
</evidence>
<dbReference type="GO" id="GO:0005737">
    <property type="term" value="C:cytoplasm"/>
    <property type="evidence" value="ECO:0007669"/>
    <property type="project" value="TreeGrafter"/>
</dbReference>
<evidence type="ECO:0000256" key="8">
    <source>
        <dbReference type="ARBA" id="ARBA00022842"/>
    </source>
</evidence>
<dbReference type="EC" id="3.1.3.3" evidence="3"/>
<dbReference type="CDD" id="cd04309">
    <property type="entry name" value="HAD_PSP_eu"/>
    <property type="match status" value="1"/>
</dbReference>
<evidence type="ECO:0000313" key="10">
    <source>
        <dbReference type="EMBL" id="KAK4471455.1"/>
    </source>
</evidence>
<keyword evidence="5" id="KW-0028">Amino-acid biosynthesis</keyword>
<organism evidence="10 11">
    <name type="scientific">Schistosoma mekongi</name>
    <name type="common">Parasitic worm</name>
    <dbReference type="NCBI Taxonomy" id="38744"/>
    <lineage>
        <taxon>Eukaryota</taxon>
        <taxon>Metazoa</taxon>
        <taxon>Spiralia</taxon>
        <taxon>Lophotrochozoa</taxon>
        <taxon>Platyhelminthes</taxon>
        <taxon>Trematoda</taxon>
        <taxon>Digenea</taxon>
        <taxon>Strigeidida</taxon>
        <taxon>Schistosomatoidea</taxon>
        <taxon>Schistosomatidae</taxon>
        <taxon>Schistosoma</taxon>
    </lineage>
</organism>
<evidence type="ECO:0000256" key="1">
    <source>
        <dbReference type="ARBA" id="ARBA00001946"/>
    </source>
</evidence>
<dbReference type="AlphaFoldDB" id="A0AAE1ZC39"/>
<name>A0AAE1ZC39_SCHME</name>
<proteinExistence type="predicted"/>
<dbReference type="EMBL" id="JALJAT010000003">
    <property type="protein sequence ID" value="KAK4471455.1"/>
    <property type="molecule type" value="Genomic_DNA"/>
</dbReference>
<evidence type="ECO:0000256" key="5">
    <source>
        <dbReference type="ARBA" id="ARBA00022605"/>
    </source>
</evidence>
<keyword evidence="11" id="KW-1185">Reference proteome</keyword>
<dbReference type="SUPFAM" id="SSF56784">
    <property type="entry name" value="HAD-like"/>
    <property type="match status" value="1"/>
</dbReference>
<dbReference type="InterPro" id="IPR036412">
    <property type="entry name" value="HAD-like_sf"/>
</dbReference>
<keyword evidence="9" id="KW-0718">Serine biosynthesis</keyword>
<comment type="cofactor">
    <cofactor evidence="1">
        <name>Mg(2+)</name>
        <dbReference type="ChEBI" id="CHEBI:18420"/>
    </cofactor>
</comment>
<protein>
    <recommendedName>
        <fullName evidence="4">Phosphoserine phosphatase</fullName>
        <ecNumber evidence="3">3.1.3.3</ecNumber>
    </recommendedName>
</protein>
<dbReference type="NCBIfam" id="TIGR01488">
    <property type="entry name" value="HAD-SF-IB"/>
    <property type="match status" value="1"/>
</dbReference>
<dbReference type="Gene3D" id="3.40.50.1000">
    <property type="entry name" value="HAD superfamily/HAD-like"/>
    <property type="match status" value="1"/>
</dbReference>
<evidence type="ECO:0000256" key="2">
    <source>
        <dbReference type="ARBA" id="ARBA00005135"/>
    </source>
</evidence>
<dbReference type="Proteomes" id="UP001292079">
    <property type="component" value="Unassembled WGS sequence"/>
</dbReference>